<reference evidence="2 3" key="1">
    <citation type="submission" date="2012-06" db="EMBL/GenBank/DDBJ databases">
        <title>The complete genome of Ornithobacterium rhinotracheale DSM 15997.</title>
        <authorList>
            <consortium name="US DOE Joint Genome Institute (JGI-PGF)"/>
            <person name="Lucas S."/>
            <person name="Copeland A."/>
            <person name="Lapidus A."/>
            <person name="Goodwin L."/>
            <person name="Pitluck S."/>
            <person name="Peters L."/>
            <person name="Mikhailova N."/>
            <person name="Teshima H."/>
            <person name="Kyrpides N."/>
            <person name="Mavromatis K."/>
            <person name="Pagani I."/>
            <person name="Ivanova N."/>
            <person name="Ovchinnikova G."/>
            <person name="Zeytun A."/>
            <person name="Detter J.C."/>
            <person name="Han C."/>
            <person name="Land M."/>
            <person name="Hauser L."/>
            <person name="Markowitz V."/>
            <person name="Cheng J.-F."/>
            <person name="Hugenholtz P."/>
            <person name="Woyke T."/>
            <person name="Wu D."/>
            <person name="Lang E."/>
            <person name="Kopitz M."/>
            <person name="Brambilla E."/>
            <person name="Klenk H.-P."/>
            <person name="Eisen J.A."/>
        </authorList>
    </citation>
    <scope>NUCLEOTIDE SEQUENCE [LARGE SCALE GENOMIC DNA]</scope>
    <source>
        <strain evidence="3">ATCC 51463 / DSM 15997 / CCUG 23171 / LMG 9086</strain>
    </source>
</reference>
<proteinExistence type="predicted"/>
<dbReference type="GeneID" id="97257732"/>
<evidence type="ECO:0000313" key="2">
    <source>
        <dbReference type="EMBL" id="AFL97224.1"/>
    </source>
</evidence>
<sequence length="85" mass="9832">MNLKEFPVGYLSLMLATSYLYQAYARPKFYPPEELNYIFIALCAIAFLGAFLMAFTRYKEEPMAHKMQIIGLIILSPILAYAIWI</sequence>
<evidence type="ECO:0000256" key="1">
    <source>
        <dbReference type="SAM" id="Phobius"/>
    </source>
</evidence>
<dbReference type="RefSeq" id="WP_014790825.1">
    <property type="nucleotide sequence ID" value="NC_018016.1"/>
</dbReference>
<dbReference type="STRING" id="867902.Ornrh_1033"/>
<gene>
    <name evidence="2" type="ordered locus">Ornrh_1033</name>
</gene>
<dbReference type="AlphaFoldDB" id="I3ZZU0"/>
<keyword evidence="1" id="KW-0812">Transmembrane</keyword>
<keyword evidence="3" id="KW-1185">Reference proteome</keyword>
<name>I3ZZU0_ORNRL</name>
<feature type="transmembrane region" description="Helical" evidence="1">
    <location>
        <begin position="35"/>
        <end position="55"/>
    </location>
</feature>
<accession>I3ZZU0</accession>
<dbReference type="GeneID" id="71569316"/>
<evidence type="ECO:0000313" key="3">
    <source>
        <dbReference type="Proteomes" id="UP000006051"/>
    </source>
</evidence>
<organism evidence="2 3">
    <name type="scientific">Ornithobacterium rhinotracheale (strain ATCC 51463 / DSM 15997 / CCUG 23171 / CIP 104009 / LMG 9086)</name>
    <dbReference type="NCBI Taxonomy" id="867902"/>
    <lineage>
        <taxon>Bacteria</taxon>
        <taxon>Pseudomonadati</taxon>
        <taxon>Bacteroidota</taxon>
        <taxon>Flavobacteriia</taxon>
        <taxon>Flavobacteriales</taxon>
        <taxon>Weeksellaceae</taxon>
        <taxon>Ornithobacterium</taxon>
    </lineage>
</organism>
<keyword evidence="1" id="KW-0472">Membrane</keyword>
<dbReference type="HOGENOM" id="CLU_2509472_0_0_10"/>
<keyword evidence="1" id="KW-1133">Transmembrane helix</keyword>
<dbReference type="KEGG" id="orh:Ornrh_1033"/>
<dbReference type="EMBL" id="CP003283">
    <property type="protein sequence ID" value="AFL97224.1"/>
    <property type="molecule type" value="Genomic_DNA"/>
</dbReference>
<feature type="transmembrane region" description="Helical" evidence="1">
    <location>
        <begin position="67"/>
        <end position="84"/>
    </location>
</feature>
<protein>
    <submittedName>
        <fullName evidence="2">Uncharacterized protein</fullName>
    </submittedName>
</protein>
<dbReference type="Proteomes" id="UP000006051">
    <property type="component" value="Chromosome"/>
</dbReference>